<gene>
    <name evidence="2" type="ORF">CO146_02935</name>
</gene>
<protein>
    <submittedName>
        <fullName evidence="2">Uncharacterized protein</fullName>
    </submittedName>
</protein>
<dbReference type="AlphaFoldDB" id="A0A2M7Z2N0"/>
<accession>A0A2M7Z2N0</accession>
<feature type="transmembrane region" description="Helical" evidence="1">
    <location>
        <begin position="63"/>
        <end position="90"/>
    </location>
</feature>
<keyword evidence="1" id="KW-0812">Transmembrane</keyword>
<proteinExistence type="predicted"/>
<reference evidence="3" key="1">
    <citation type="submission" date="2017-09" db="EMBL/GenBank/DDBJ databases">
        <title>Depth-based differentiation of microbial function through sediment-hosted aquifers and enrichment of novel symbionts in the deep terrestrial subsurface.</title>
        <authorList>
            <person name="Probst A.J."/>
            <person name="Ladd B."/>
            <person name="Jarett J.K."/>
            <person name="Geller-Mcgrath D.E."/>
            <person name="Sieber C.M.K."/>
            <person name="Emerson J.B."/>
            <person name="Anantharaman K."/>
            <person name="Thomas B.C."/>
            <person name="Malmstrom R."/>
            <person name="Stieglmeier M."/>
            <person name="Klingl A."/>
            <person name="Woyke T."/>
            <person name="Ryan C.M."/>
            <person name="Banfield J.F."/>
        </authorList>
    </citation>
    <scope>NUCLEOTIDE SEQUENCE [LARGE SCALE GENOMIC DNA]</scope>
</reference>
<dbReference type="Proteomes" id="UP000230178">
    <property type="component" value="Unassembled WGS sequence"/>
</dbReference>
<dbReference type="EMBL" id="PFVS01000116">
    <property type="protein sequence ID" value="PJA82539.1"/>
    <property type="molecule type" value="Genomic_DNA"/>
</dbReference>
<feature type="transmembrane region" description="Helical" evidence="1">
    <location>
        <begin position="37"/>
        <end position="57"/>
    </location>
</feature>
<evidence type="ECO:0000313" key="3">
    <source>
        <dbReference type="Proteomes" id="UP000230178"/>
    </source>
</evidence>
<evidence type="ECO:0000256" key="1">
    <source>
        <dbReference type="SAM" id="Phobius"/>
    </source>
</evidence>
<organism evidence="2 3">
    <name type="scientific">Candidatus Nealsonbacteria bacterium CG_4_9_14_3_um_filter_37_29</name>
    <dbReference type="NCBI Taxonomy" id="1974696"/>
    <lineage>
        <taxon>Bacteria</taxon>
        <taxon>Candidatus Nealsoniibacteriota</taxon>
    </lineage>
</organism>
<evidence type="ECO:0000313" key="2">
    <source>
        <dbReference type="EMBL" id="PJA82539.1"/>
    </source>
</evidence>
<keyword evidence="1" id="KW-0472">Membrane</keyword>
<sequence length="343" mass="39271">MANSESIWPDLQKYKEALSWWVRRKIASFTLRHWKGILWTGQGLILLVLGALVYRFWSEGWNTIGFVLTVLFGLVSVISLVVSITVLHFVRDLIPDYSQAAMAFEKVIRGAKHTLYILTENPAFLQVLDHNGLKSYFAILSHCLTQGTLQRVVFAYINRQTLITEKIPKWAEVLKIDETKIIKELFNPYAFALAGNPNLENRVFFIPLKTSSLPFFIAVADDDQIAMFCRSKVDDADIRKSILRGFVTLDPYIVRALRSVFLKSMELDAVIYQYKCRTCTDQQPLYMFDHQLIQEAMLNSNNAASIPCIKCNICRNDMSGEPAMLSEVDPQYFENVFGTKPED</sequence>
<keyword evidence="1" id="KW-1133">Transmembrane helix</keyword>
<name>A0A2M7Z2N0_9BACT</name>
<comment type="caution">
    <text evidence="2">The sequence shown here is derived from an EMBL/GenBank/DDBJ whole genome shotgun (WGS) entry which is preliminary data.</text>
</comment>